<keyword evidence="3" id="KW-1185">Reference proteome</keyword>
<dbReference type="Proteomes" id="UP001213799">
    <property type="component" value="Unassembled WGS sequence"/>
</dbReference>
<feature type="region of interest" description="Disordered" evidence="1">
    <location>
        <begin position="1"/>
        <end position="75"/>
    </location>
</feature>
<dbReference type="GeneID" id="81591925"/>
<reference evidence="2" key="2">
    <citation type="submission" date="2023-01" db="EMBL/GenBank/DDBJ databases">
        <authorList>
            <person name="Petersen C."/>
        </authorList>
    </citation>
    <scope>NUCLEOTIDE SEQUENCE</scope>
    <source>
        <strain evidence="2">IBT 12815</strain>
    </source>
</reference>
<accession>A0AAD6DVP1</accession>
<comment type="caution">
    <text evidence="2">The sequence shown here is derived from an EMBL/GenBank/DDBJ whole genome shotgun (WGS) entry which is preliminary data.</text>
</comment>
<dbReference type="AlphaFoldDB" id="A0AAD6DVP1"/>
<name>A0AAD6DVP1_9EURO</name>
<dbReference type="RefSeq" id="XP_056750351.1">
    <property type="nucleotide sequence ID" value="XM_056901683.1"/>
</dbReference>
<evidence type="ECO:0000313" key="3">
    <source>
        <dbReference type="Proteomes" id="UP001213799"/>
    </source>
</evidence>
<evidence type="ECO:0000313" key="2">
    <source>
        <dbReference type="EMBL" id="KAJ5593725.1"/>
    </source>
</evidence>
<feature type="compositionally biased region" description="Polar residues" evidence="1">
    <location>
        <begin position="66"/>
        <end position="75"/>
    </location>
</feature>
<reference evidence="2" key="1">
    <citation type="journal article" date="2023" name="IMA Fungus">
        <title>Comparative genomic study of the Penicillium genus elucidates a diverse pangenome and 15 lateral gene transfer events.</title>
        <authorList>
            <person name="Petersen C."/>
            <person name="Sorensen T."/>
            <person name="Nielsen M.R."/>
            <person name="Sondergaard T.E."/>
            <person name="Sorensen J.L."/>
            <person name="Fitzpatrick D.A."/>
            <person name="Frisvad J.C."/>
            <person name="Nielsen K.L."/>
        </authorList>
    </citation>
    <scope>NUCLEOTIDE SEQUENCE</scope>
    <source>
        <strain evidence="2">IBT 12815</strain>
    </source>
</reference>
<protein>
    <submittedName>
        <fullName evidence="2">Uncharacterized protein</fullName>
    </submittedName>
</protein>
<proteinExistence type="predicted"/>
<sequence>MPVTSYAQVRLMAPTKGQRAHSLRYRESQKPKSSPLATYSEMAGCSEDRVENTPITESISSKRDINTTSTTESMA</sequence>
<evidence type="ECO:0000256" key="1">
    <source>
        <dbReference type="SAM" id="MobiDB-lite"/>
    </source>
</evidence>
<organism evidence="2 3">
    <name type="scientific">Penicillium hordei</name>
    <dbReference type="NCBI Taxonomy" id="40994"/>
    <lineage>
        <taxon>Eukaryota</taxon>
        <taxon>Fungi</taxon>
        <taxon>Dikarya</taxon>
        <taxon>Ascomycota</taxon>
        <taxon>Pezizomycotina</taxon>
        <taxon>Eurotiomycetes</taxon>
        <taxon>Eurotiomycetidae</taxon>
        <taxon>Eurotiales</taxon>
        <taxon>Aspergillaceae</taxon>
        <taxon>Penicillium</taxon>
    </lineage>
</organism>
<dbReference type="EMBL" id="JAQJAE010000005">
    <property type="protein sequence ID" value="KAJ5593725.1"/>
    <property type="molecule type" value="Genomic_DNA"/>
</dbReference>
<gene>
    <name evidence="2" type="ORF">N7537_010629</name>
</gene>